<accession>A0ABW9XSL7</accession>
<evidence type="ECO:0000256" key="1">
    <source>
        <dbReference type="ARBA" id="ARBA00023015"/>
    </source>
</evidence>
<dbReference type="SMART" id="SM00354">
    <property type="entry name" value="HTH_LACI"/>
    <property type="match status" value="1"/>
</dbReference>
<dbReference type="InterPro" id="IPR001761">
    <property type="entry name" value="Peripla_BP/Lac1_sug-bd_dom"/>
</dbReference>
<evidence type="ECO:0000313" key="6">
    <source>
        <dbReference type="Proteomes" id="UP000665561"/>
    </source>
</evidence>
<reference evidence="5 6" key="1">
    <citation type="submission" date="2020-01" db="EMBL/GenBank/DDBJ databases">
        <title>Paenibacillus soybeanensis sp. nov. isolated from the nodules of soybean (Glycine max(L.) Merr).</title>
        <authorList>
            <person name="Wang H."/>
        </authorList>
    </citation>
    <scope>NUCLEOTIDE SEQUENCE [LARGE SCALE GENOMIC DNA]</scope>
    <source>
        <strain evidence="5 6">T1</strain>
    </source>
</reference>
<dbReference type="Gene3D" id="1.10.260.40">
    <property type="entry name" value="lambda repressor-like DNA-binding domains"/>
    <property type="match status" value="1"/>
</dbReference>
<dbReference type="Gene3D" id="3.40.50.2300">
    <property type="match status" value="2"/>
</dbReference>
<comment type="caution">
    <text evidence="5">The sequence shown here is derived from an EMBL/GenBank/DDBJ whole genome shotgun (WGS) entry which is preliminary data.</text>
</comment>
<feature type="domain" description="HTH lacI-type" evidence="4">
    <location>
        <begin position="6"/>
        <end position="60"/>
    </location>
</feature>
<dbReference type="Proteomes" id="UP000665561">
    <property type="component" value="Unassembled WGS sequence"/>
</dbReference>
<dbReference type="EMBL" id="JAAAMV010000013">
    <property type="protein sequence ID" value="NBD25648.1"/>
    <property type="molecule type" value="Genomic_DNA"/>
</dbReference>
<keyword evidence="6" id="KW-1185">Reference proteome</keyword>
<dbReference type="PANTHER" id="PTHR30146:SF154">
    <property type="entry name" value="TRANSCRIPTION REGULATOR, MEMBER OF GALR FAMILY"/>
    <property type="match status" value="1"/>
</dbReference>
<dbReference type="RefSeq" id="WP_161744458.1">
    <property type="nucleotide sequence ID" value="NZ_JAAAMV010000013.1"/>
</dbReference>
<evidence type="ECO:0000259" key="4">
    <source>
        <dbReference type="PROSITE" id="PS50932"/>
    </source>
</evidence>
<sequence length="343" mass="38324">MEGKKVTLRDLAVKAGLSVNTVSRALKDKEDIAESTRKLIKDLAKEMGYVGNALAGSLRSGLTKTIAVIVSDVANPHFGIMVKDIEKSARKHNYTIFVIGTEDDHEMEERAIYTAIGKNVDGIIICPSQRSADTIRLLKKNGVPFVLIGRRFEEEPEFDYVICDDEKGGYLATKHLLDSGHERVLYLNGPSRISSARERLDGYKRAYREAGLPIREDLIIDVEPAAGDARRIVKQLLERKADFTGIFAFNDVIAWEAAYVLQKYGHRVPEDYAIIGFDNIQSRLFLPFQLSSISNSKGKMSKRAVDILLYKINHPDSTETYRDVIDTALILRDSTGRSASEQG</sequence>
<dbReference type="SUPFAM" id="SSF47413">
    <property type="entry name" value="lambda repressor-like DNA-binding domains"/>
    <property type="match status" value="1"/>
</dbReference>
<evidence type="ECO:0000256" key="3">
    <source>
        <dbReference type="ARBA" id="ARBA00023163"/>
    </source>
</evidence>
<dbReference type="Pfam" id="PF00356">
    <property type="entry name" value="LacI"/>
    <property type="match status" value="1"/>
</dbReference>
<evidence type="ECO:0000313" key="5">
    <source>
        <dbReference type="EMBL" id="NBD25648.1"/>
    </source>
</evidence>
<dbReference type="Pfam" id="PF00532">
    <property type="entry name" value="Peripla_BP_1"/>
    <property type="match status" value="1"/>
</dbReference>
<dbReference type="InterPro" id="IPR010982">
    <property type="entry name" value="Lambda_DNA-bd_dom_sf"/>
</dbReference>
<dbReference type="InterPro" id="IPR028082">
    <property type="entry name" value="Peripla_BP_I"/>
</dbReference>
<organism evidence="5 6">
    <name type="scientific">Paenibacillus glycinis</name>
    <dbReference type="NCBI Taxonomy" id="2697035"/>
    <lineage>
        <taxon>Bacteria</taxon>
        <taxon>Bacillati</taxon>
        <taxon>Bacillota</taxon>
        <taxon>Bacilli</taxon>
        <taxon>Bacillales</taxon>
        <taxon>Paenibacillaceae</taxon>
        <taxon>Paenibacillus</taxon>
    </lineage>
</organism>
<keyword evidence="3" id="KW-0804">Transcription</keyword>
<name>A0ABW9XSL7_9BACL</name>
<dbReference type="CDD" id="cd06267">
    <property type="entry name" value="PBP1_LacI_sugar_binding-like"/>
    <property type="match status" value="1"/>
</dbReference>
<gene>
    <name evidence="5" type="ORF">GT019_17390</name>
</gene>
<protein>
    <submittedName>
        <fullName evidence="5">Substrate-binding domain-containing protein</fullName>
    </submittedName>
</protein>
<proteinExistence type="predicted"/>
<dbReference type="InterPro" id="IPR000843">
    <property type="entry name" value="HTH_LacI"/>
</dbReference>
<dbReference type="CDD" id="cd01392">
    <property type="entry name" value="HTH_LacI"/>
    <property type="match status" value="1"/>
</dbReference>
<keyword evidence="2" id="KW-0238">DNA-binding</keyword>
<keyword evidence="1" id="KW-0805">Transcription regulation</keyword>
<dbReference type="PROSITE" id="PS50932">
    <property type="entry name" value="HTH_LACI_2"/>
    <property type="match status" value="1"/>
</dbReference>
<dbReference type="PANTHER" id="PTHR30146">
    <property type="entry name" value="LACI-RELATED TRANSCRIPTIONAL REPRESSOR"/>
    <property type="match status" value="1"/>
</dbReference>
<evidence type="ECO:0000256" key="2">
    <source>
        <dbReference type="ARBA" id="ARBA00023125"/>
    </source>
</evidence>
<dbReference type="SUPFAM" id="SSF53822">
    <property type="entry name" value="Periplasmic binding protein-like I"/>
    <property type="match status" value="1"/>
</dbReference>